<keyword evidence="2" id="KW-1185">Reference proteome</keyword>
<organism evidence="1 2">
    <name type="scientific">Ciona intestinalis</name>
    <name type="common">Transparent sea squirt</name>
    <name type="synonym">Ascidia intestinalis</name>
    <dbReference type="NCBI Taxonomy" id="7719"/>
    <lineage>
        <taxon>Eukaryota</taxon>
        <taxon>Metazoa</taxon>
        <taxon>Chordata</taxon>
        <taxon>Tunicata</taxon>
        <taxon>Ascidiacea</taxon>
        <taxon>Phlebobranchia</taxon>
        <taxon>Cionidae</taxon>
        <taxon>Ciona</taxon>
    </lineage>
</organism>
<proteinExistence type="predicted"/>
<reference evidence="1" key="2">
    <citation type="journal article" date="2008" name="Genome Biol.">
        <title>Improved genome assembly and evidence-based global gene model set for the chordate Ciona intestinalis: new insight into intron and operon populations.</title>
        <authorList>
            <person name="Satou Y."/>
            <person name="Mineta K."/>
            <person name="Ogasawara M."/>
            <person name="Sasakura Y."/>
            <person name="Shoguchi E."/>
            <person name="Ueno K."/>
            <person name="Yamada L."/>
            <person name="Matsumoto J."/>
            <person name="Wasserscheid J."/>
            <person name="Dewar K."/>
            <person name="Wiley G.B."/>
            <person name="Macmil S.L."/>
            <person name="Roe B.A."/>
            <person name="Zeller R.W."/>
            <person name="Hastings K.E."/>
            <person name="Lemaire P."/>
            <person name="Lindquist E."/>
            <person name="Endo T."/>
            <person name="Hotta K."/>
            <person name="Inaba K."/>
        </authorList>
    </citation>
    <scope>NUCLEOTIDE SEQUENCE [LARGE SCALE GENOMIC DNA]</scope>
    <source>
        <strain evidence="1">wild type</strain>
    </source>
</reference>
<protein>
    <submittedName>
        <fullName evidence="1">Uncharacterized protein</fullName>
    </submittedName>
</protein>
<reference evidence="1" key="4">
    <citation type="submission" date="2025-09" db="UniProtKB">
        <authorList>
            <consortium name="Ensembl"/>
        </authorList>
    </citation>
    <scope>IDENTIFICATION</scope>
</reference>
<dbReference type="Ensembl" id="ENSCINT00000036864.1">
    <property type="protein sequence ID" value="ENSCINP00000033737.1"/>
    <property type="gene ID" value="ENSCING00000018386.1"/>
</dbReference>
<reference evidence="2" key="1">
    <citation type="journal article" date="2002" name="Science">
        <title>The draft genome of Ciona intestinalis: insights into chordate and vertebrate origins.</title>
        <authorList>
            <person name="Dehal P."/>
            <person name="Satou Y."/>
            <person name="Campbell R.K."/>
            <person name="Chapman J."/>
            <person name="Degnan B."/>
            <person name="De Tomaso A."/>
            <person name="Davidson B."/>
            <person name="Di Gregorio A."/>
            <person name="Gelpke M."/>
            <person name="Goodstein D.M."/>
            <person name="Harafuji N."/>
            <person name="Hastings K.E."/>
            <person name="Ho I."/>
            <person name="Hotta K."/>
            <person name="Huang W."/>
            <person name="Kawashima T."/>
            <person name="Lemaire P."/>
            <person name="Martinez D."/>
            <person name="Meinertzhagen I.A."/>
            <person name="Necula S."/>
            <person name="Nonaka M."/>
            <person name="Putnam N."/>
            <person name="Rash S."/>
            <person name="Saiga H."/>
            <person name="Satake M."/>
            <person name="Terry A."/>
            <person name="Yamada L."/>
            <person name="Wang H.G."/>
            <person name="Awazu S."/>
            <person name="Azumi K."/>
            <person name="Boore J."/>
            <person name="Branno M."/>
            <person name="Chin-Bow S."/>
            <person name="DeSantis R."/>
            <person name="Doyle S."/>
            <person name="Francino P."/>
            <person name="Keys D.N."/>
            <person name="Haga S."/>
            <person name="Hayashi H."/>
            <person name="Hino K."/>
            <person name="Imai K.S."/>
            <person name="Inaba K."/>
            <person name="Kano S."/>
            <person name="Kobayashi K."/>
            <person name="Kobayashi M."/>
            <person name="Lee B.I."/>
            <person name="Makabe K.W."/>
            <person name="Manohar C."/>
            <person name="Matassi G."/>
            <person name="Medina M."/>
            <person name="Mochizuki Y."/>
            <person name="Mount S."/>
            <person name="Morishita T."/>
            <person name="Miura S."/>
            <person name="Nakayama A."/>
            <person name="Nishizaka S."/>
            <person name="Nomoto H."/>
            <person name="Ohta F."/>
            <person name="Oishi K."/>
            <person name="Rigoutsos I."/>
            <person name="Sano M."/>
            <person name="Sasaki A."/>
            <person name="Sasakura Y."/>
            <person name="Shoguchi E."/>
            <person name="Shin-i T."/>
            <person name="Spagnuolo A."/>
            <person name="Stainier D."/>
            <person name="Suzuki M.M."/>
            <person name="Tassy O."/>
            <person name="Takatori N."/>
            <person name="Tokuoka M."/>
            <person name="Yagi K."/>
            <person name="Yoshizaki F."/>
            <person name="Wada S."/>
            <person name="Zhang C."/>
            <person name="Hyatt P.D."/>
            <person name="Larimer F."/>
            <person name="Detter C."/>
            <person name="Doggett N."/>
            <person name="Glavina T."/>
            <person name="Hawkins T."/>
            <person name="Richardson P."/>
            <person name="Lucas S."/>
            <person name="Kohara Y."/>
            <person name="Levine M."/>
            <person name="Satoh N."/>
            <person name="Rokhsar D.S."/>
        </authorList>
    </citation>
    <scope>NUCLEOTIDE SEQUENCE [LARGE SCALE GENOMIC DNA]</scope>
</reference>
<dbReference type="AlphaFoldDB" id="H2XVQ3"/>
<evidence type="ECO:0000313" key="2">
    <source>
        <dbReference type="Proteomes" id="UP000008144"/>
    </source>
</evidence>
<reference evidence="1" key="3">
    <citation type="submission" date="2025-08" db="UniProtKB">
        <authorList>
            <consortium name="Ensembl"/>
        </authorList>
    </citation>
    <scope>IDENTIFICATION</scope>
</reference>
<dbReference type="Proteomes" id="UP000008144">
    <property type="component" value="Chromosome 4"/>
</dbReference>
<accession>H2XVQ3</accession>
<sequence>MHNPVICRRSVHDRTFPRMLPSSTYKCDLNTSDFQCRKIGSKQSGSVGDDLLLCVYFQFEVHFLGKQASTAHRSVYTRMT</sequence>
<dbReference type="HOGENOM" id="CLU_2589026_0_0_1"/>
<name>H2XVQ3_CIOIN</name>
<dbReference type="EMBL" id="EAAA01001987">
    <property type="status" value="NOT_ANNOTATED_CDS"/>
    <property type="molecule type" value="Genomic_DNA"/>
</dbReference>
<evidence type="ECO:0000313" key="1">
    <source>
        <dbReference type="Ensembl" id="ENSCINP00000033737.1"/>
    </source>
</evidence>
<dbReference type="InParanoid" id="H2XVQ3"/>